<protein>
    <submittedName>
        <fullName evidence="2">Uncharacterized protein</fullName>
    </submittedName>
</protein>
<feature type="transmembrane region" description="Helical" evidence="1">
    <location>
        <begin position="45"/>
        <end position="66"/>
    </location>
</feature>
<evidence type="ECO:0000313" key="3">
    <source>
        <dbReference type="Proteomes" id="UP000266298"/>
    </source>
</evidence>
<keyword evidence="1" id="KW-0812">Transmembrane</keyword>
<feature type="transmembrane region" description="Helical" evidence="1">
    <location>
        <begin position="12"/>
        <end position="30"/>
    </location>
</feature>
<sequence>MGHDRNRLRTALFIGSGIALVGVFLAWMLIRNHEAVQSIVGKDSAAGWATQVAAVLVLLAGVALLARGAFVRDSDDTEEIER</sequence>
<keyword evidence="1" id="KW-1133">Transmembrane helix</keyword>
<dbReference type="RefSeq" id="WP_043585105.1">
    <property type="nucleotide sequence ID" value="NZ_QWEC01000100.1"/>
</dbReference>
<evidence type="ECO:0000313" key="2">
    <source>
        <dbReference type="EMBL" id="RII97216.1"/>
    </source>
</evidence>
<comment type="caution">
    <text evidence="2">The sequence shown here is derived from an EMBL/GenBank/DDBJ whole genome shotgun (WGS) entry which is preliminary data.</text>
</comment>
<name>A0A399NX83_9MICO</name>
<dbReference type="EMBL" id="QWEC01000100">
    <property type="protein sequence ID" value="RII97216.1"/>
    <property type="molecule type" value="Genomic_DNA"/>
</dbReference>
<dbReference type="AlphaFoldDB" id="A0A399NX83"/>
<keyword evidence="1" id="KW-0472">Membrane</keyword>
<accession>A0A399NX83</accession>
<organism evidence="2 3">
    <name type="scientific">Clavibacter michiganensis</name>
    <dbReference type="NCBI Taxonomy" id="28447"/>
    <lineage>
        <taxon>Bacteria</taxon>
        <taxon>Bacillati</taxon>
        <taxon>Actinomycetota</taxon>
        <taxon>Actinomycetes</taxon>
        <taxon>Micrococcales</taxon>
        <taxon>Microbacteriaceae</taxon>
        <taxon>Clavibacter</taxon>
    </lineage>
</organism>
<evidence type="ECO:0000256" key="1">
    <source>
        <dbReference type="SAM" id="Phobius"/>
    </source>
</evidence>
<dbReference type="Proteomes" id="UP000266298">
    <property type="component" value="Unassembled WGS sequence"/>
</dbReference>
<gene>
    <name evidence="2" type="ORF">DZF96_08200</name>
</gene>
<reference evidence="2 3" key="1">
    <citation type="submission" date="2018-08" db="EMBL/GenBank/DDBJ databases">
        <title>Genome Sequence of Clavibacter michiganensis Subspecies type strains, and the Atypical Peach-Colored Strains Isolated from Tomato.</title>
        <authorList>
            <person name="Osdaghi E."/>
            <person name="Portier P."/>
            <person name="Briand M."/>
            <person name="Jacques M.-A."/>
        </authorList>
    </citation>
    <scope>NUCLEOTIDE SEQUENCE [LARGE SCALE GENOMIC DNA]</scope>
    <source>
        <strain evidence="2 3">CFBP 7493</strain>
    </source>
</reference>
<proteinExistence type="predicted"/>